<gene>
    <name evidence="1" type="ORF">AYI70_g6896</name>
</gene>
<keyword evidence="2" id="KW-1185">Reference proteome</keyword>
<evidence type="ECO:0000313" key="2">
    <source>
        <dbReference type="Proteomes" id="UP000187283"/>
    </source>
</evidence>
<reference evidence="1 2" key="1">
    <citation type="submission" date="2017-01" db="EMBL/GenBank/DDBJ databases">
        <authorList>
            <person name="Mah S.A."/>
            <person name="Swanson W.J."/>
            <person name="Moy G.W."/>
            <person name="Vacquier V.D."/>
        </authorList>
    </citation>
    <scope>NUCLEOTIDE SEQUENCE [LARGE SCALE GENOMIC DNA]</scope>
    <source>
        <strain evidence="1 2">GSMNP</strain>
    </source>
</reference>
<accession>A0A1R1XMX7</accession>
<comment type="caution">
    <text evidence="1">The sequence shown here is derived from an EMBL/GenBank/DDBJ whole genome shotgun (WGS) entry which is preliminary data.</text>
</comment>
<evidence type="ECO:0000313" key="1">
    <source>
        <dbReference type="EMBL" id="OMJ15977.1"/>
    </source>
</evidence>
<dbReference type="AlphaFoldDB" id="A0A1R1XMX7"/>
<proteinExistence type="predicted"/>
<dbReference type="OrthoDB" id="272987at2759"/>
<dbReference type="Proteomes" id="UP000187283">
    <property type="component" value="Unassembled WGS sequence"/>
</dbReference>
<protein>
    <submittedName>
        <fullName evidence="1">Uncharacterized protein</fullName>
    </submittedName>
</protein>
<sequence>MTLDIPEDIRRIILNAQELFSIIDNSPIGNDDLNSESESLSIPPTESNALLISENIDTDNITSSINKKDDIPTKPRDVIINGVANVLDLIEGDLSDNTELLQYEKNIYLWNLLSFLKNPGLIFESFKSFEDTLLTDGLFLATATSRLHDVKFAQDLRFEAKSAFLDRYEKLYNLVDKLISENSDSPDWKAPEGTFIHDVNALSIMF</sequence>
<organism evidence="1 2">
    <name type="scientific">Smittium culicis</name>
    <dbReference type="NCBI Taxonomy" id="133412"/>
    <lineage>
        <taxon>Eukaryota</taxon>
        <taxon>Fungi</taxon>
        <taxon>Fungi incertae sedis</taxon>
        <taxon>Zoopagomycota</taxon>
        <taxon>Kickxellomycotina</taxon>
        <taxon>Harpellomycetes</taxon>
        <taxon>Harpellales</taxon>
        <taxon>Legeriomycetaceae</taxon>
        <taxon>Smittium</taxon>
    </lineage>
</organism>
<dbReference type="STRING" id="133412.A0A1R1XMX7"/>
<name>A0A1R1XMX7_9FUNG</name>
<dbReference type="EMBL" id="LSSN01002489">
    <property type="protein sequence ID" value="OMJ15977.1"/>
    <property type="molecule type" value="Genomic_DNA"/>
</dbReference>